<dbReference type="Proteomes" id="UP000215335">
    <property type="component" value="Unassembled WGS sequence"/>
</dbReference>
<feature type="non-terminal residue" evidence="2">
    <location>
        <position position="1"/>
    </location>
</feature>
<evidence type="ECO:0000313" key="2">
    <source>
        <dbReference type="EMBL" id="OXU29168.1"/>
    </source>
</evidence>
<dbReference type="STRING" id="543379.A0A232FFD8"/>
<dbReference type="AlphaFoldDB" id="A0A232FFD8"/>
<dbReference type="EMBL" id="NNAY01000330">
    <property type="protein sequence ID" value="OXU29168.1"/>
    <property type="molecule type" value="Genomic_DNA"/>
</dbReference>
<feature type="region of interest" description="Disordered" evidence="1">
    <location>
        <begin position="130"/>
        <end position="235"/>
    </location>
</feature>
<feature type="compositionally biased region" description="Polar residues" evidence="1">
    <location>
        <begin position="130"/>
        <end position="146"/>
    </location>
</feature>
<sequence length="497" mass="55351">CSDFLEDDEIDTSYAKTLSLPHSWKENWYFRKRNSNGTKAAVSMFVPNSNAEYRALIGDKDIDETSDLSEYSTYSDDEVETDLALTIKNTFAECNGAQSSDASAASASAGLKSIPRSEDKLFNIAENTTDENFNSNFKPGSGSHSSSLKREIPEEPSEFQEDNNDVFKEDQRDRECGEHDTLVPRRRCNGVHEAANISSASQQDDAVEQEKTDGSVENGEVVRTNGDSDCLPRSDDDFVEDFDLFAPPVPGSIADREHKKWQNALPIENNPYSSENIQKRLVQQQYSPVLPSSYDMAINGSEFHALGEEDKVSSPDSTGMSEETENVSKANGNNELISSDALRNDQSQRSIANRDKPTDFEDVPIEIPEGSRVQPSELTNGHRPKNALSNTQLIKSYFENGERKENTRDVGPKKEKNAKGYRARKKTSRSIRQENSLKNSRPLDASLSSEVERNDCADADNIDDKIIALPSVKKIVQAFNEKIQEKSLASNNLTVNF</sequence>
<proteinExistence type="predicted"/>
<protein>
    <submittedName>
        <fullName evidence="2">Uncharacterized protein</fullName>
    </submittedName>
</protein>
<evidence type="ECO:0000313" key="3">
    <source>
        <dbReference type="Proteomes" id="UP000215335"/>
    </source>
</evidence>
<keyword evidence="3" id="KW-1185">Reference proteome</keyword>
<comment type="caution">
    <text evidence="2">The sequence shown here is derived from an EMBL/GenBank/DDBJ whole genome shotgun (WGS) entry which is preliminary data.</text>
</comment>
<accession>A0A232FFD8</accession>
<evidence type="ECO:0000256" key="1">
    <source>
        <dbReference type="SAM" id="MobiDB-lite"/>
    </source>
</evidence>
<feature type="compositionally biased region" description="Acidic residues" evidence="1">
    <location>
        <begin position="154"/>
        <end position="164"/>
    </location>
</feature>
<feature type="compositionally biased region" description="Basic residues" evidence="1">
    <location>
        <begin position="419"/>
        <end position="429"/>
    </location>
</feature>
<gene>
    <name evidence="2" type="ORF">TSAR_006036</name>
</gene>
<organism evidence="2 3">
    <name type="scientific">Trichomalopsis sarcophagae</name>
    <dbReference type="NCBI Taxonomy" id="543379"/>
    <lineage>
        <taxon>Eukaryota</taxon>
        <taxon>Metazoa</taxon>
        <taxon>Ecdysozoa</taxon>
        <taxon>Arthropoda</taxon>
        <taxon>Hexapoda</taxon>
        <taxon>Insecta</taxon>
        <taxon>Pterygota</taxon>
        <taxon>Neoptera</taxon>
        <taxon>Endopterygota</taxon>
        <taxon>Hymenoptera</taxon>
        <taxon>Apocrita</taxon>
        <taxon>Proctotrupomorpha</taxon>
        <taxon>Chalcidoidea</taxon>
        <taxon>Pteromalidae</taxon>
        <taxon>Pteromalinae</taxon>
        <taxon>Trichomalopsis</taxon>
    </lineage>
</organism>
<name>A0A232FFD8_9HYME</name>
<feature type="compositionally biased region" description="Basic and acidic residues" evidence="1">
    <location>
        <begin position="165"/>
        <end position="183"/>
    </location>
</feature>
<feature type="compositionally biased region" description="Basic and acidic residues" evidence="1">
    <location>
        <begin position="400"/>
        <end position="418"/>
    </location>
</feature>
<feature type="compositionally biased region" description="Polar residues" evidence="1">
    <location>
        <begin position="314"/>
        <end position="337"/>
    </location>
</feature>
<reference evidence="2 3" key="1">
    <citation type="journal article" date="2017" name="Curr. Biol.">
        <title>The Evolution of Venom by Co-option of Single-Copy Genes.</title>
        <authorList>
            <person name="Martinson E.O."/>
            <person name="Mrinalini"/>
            <person name="Kelkar Y.D."/>
            <person name="Chang C.H."/>
            <person name="Werren J.H."/>
        </authorList>
    </citation>
    <scope>NUCLEOTIDE SEQUENCE [LARGE SCALE GENOMIC DNA]</scope>
    <source>
        <strain evidence="2 3">Alberta</strain>
        <tissue evidence="2">Whole body</tissue>
    </source>
</reference>
<dbReference type="OrthoDB" id="10072397at2759"/>
<feature type="region of interest" description="Disordered" evidence="1">
    <location>
        <begin position="308"/>
        <end position="451"/>
    </location>
</feature>